<evidence type="ECO:0000256" key="1">
    <source>
        <dbReference type="SAM" id="MobiDB-lite"/>
    </source>
</evidence>
<dbReference type="Proteomes" id="UP000053097">
    <property type="component" value="Unassembled WGS sequence"/>
</dbReference>
<dbReference type="Pfam" id="PF02944">
    <property type="entry name" value="BESS"/>
    <property type="match status" value="1"/>
</dbReference>
<feature type="compositionally biased region" description="Polar residues" evidence="1">
    <location>
        <begin position="91"/>
        <end position="101"/>
    </location>
</feature>
<sequence length="150" mass="17628">MVTSVCKARWNNIRDNYRKSLKKQRLGADKQLSFLKKYFEERETKGNIENQEEEQDKQEYERQEENNEHENNGNEIQNRKDAEKLDDVHDNSQSQAPSISNLKIKKPHPVDAFLAGVAPSLKTLSPYYLHLAKSEIFAIVQKYEMKKIME</sequence>
<evidence type="ECO:0000313" key="4">
    <source>
        <dbReference type="Proteomes" id="UP000053097"/>
    </source>
</evidence>
<dbReference type="AlphaFoldDB" id="A0A026WC80"/>
<dbReference type="OMA" id="VVWQKIG"/>
<accession>A0A026WC80</accession>
<organism evidence="3 4">
    <name type="scientific">Ooceraea biroi</name>
    <name type="common">Clonal raider ant</name>
    <name type="synonym">Cerapachys biroi</name>
    <dbReference type="NCBI Taxonomy" id="2015173"/>
    <lineage>
        <taxon>Eukaryota</taxon>
        <taxon>Metazoa</taxon>
        <taxon>Ecdysozoa</taxon>
        <taxon>Arthropoda</taxon>
        <taxon>Hexapoda</taxon>
        <taxon>Insecta</taxon>
        <taxon>Pterygota</taxon>
        <taxon>Neoptera</taxon>
        <taxon>Endopterygota</taxon>
        <taxon>Hymenoptera</taxon>
        <taxon>Apocrita</taxon>
        <taxon>Aculeata</taxon>
        <taxon>Formicoidea</taxon>
        <taxon>Formicidae</taxon>
        <taxon>Dorylinae</taxon>
        <taxon>Ooceraea</taxon>
    </lineage>
</organism>
<evidence type="ECO:0000259" key="2">
    <source>
        <dbReference type="Pfam" id="PF02944"/>
    </source>
</evidence>
<dbReference type="GO" id="GO:0003677">
    <property type="term" value="F:DNA binding"/>
    <property type="evidence" value="ECO:0007669"/>
    <property type="project" value="InterPro"/>
</dbReference>
<name>A0A026WC80_OOCBI</name>
<protein>
    <recommendedName>
        <fullName evidence="2">BESS domain-containing protein</fullName>
    </recommendedName>
</protein>
<feature type="domain" description="BESS" evidence="2">
    <location>
        <begin position="109"/>
        <end position="142"/>
    </location>
</feature>
<keyword evidence="4" id="KW-1185">Reference proteome</keyword>
<feature type="compositionally biased region" description="Basic and acidic residues" evidence="1">
    <location>
        <begin position="57"/>
        <end position="90"/>
    </location>
</feature>
<dbReference type="InterPro" id="IPR004210">
    <property type="entry name" value="BESS_motif"/>
</dbReference>
<gene>
    <name evidence="3" type="ORF">X777_08122</name>
</gene>
<proteinExistence type="predicted"/>
<feature type="region of interest" description="Disordered" evidence="1">
    <location>
        <begin position="43"/>
        <end position="103"/>
    </location>
</feature>
<dbReference type="EMBL" id="KK107323">
    <property type="protein sequence ID" value="EZA52639.1"/>
    <property type="molecule type" value="Genomic_DNA"/>
</dbReference>
<evidence type="ECO:0000313" key="3">
    <source>
        <dbReference type="EMBL" id="EZA52639.1"/>
    </source>
</evidence>
<reference evidence="3 4" key="1">
    <citation type="journal article" date="2014" name="Curr. Biol.">
        <title>The genome of the clonal raider ant Cerapachys biroi.</title>
        <authorList>
            <person name="Oxley P.R."/>
            <person name="Ji L."/>
            <person name="Fetter-Pruneda I."/>
            <person name="McKenzie S.K."/>
            <person name="Li C."/>
            <person name="Hu H."/>
            <person name="Zhang G."/>
            <person name="Kronauer D.J."/>
        </authorList>
    </citation>
    <scope>NUCLEOTIDE SEQUENCE [LARGE SCALE GENOMIC DNA]</scope>
</reference>